<keyword evidence="6" id="KW-1185">Reference proteome</keyword>
<name>A0A226ENF8_FOLCA</name>
<dbReference type="OMA" id="TEICHHA"/>
<dbReference type="Gene3D" id="3.30.9.10">
    <property type="entry name" value="D-Amino Acid Oxidase, subunit A, domain 2"/>
    <property type="match status" value="1"/>
</dbReference>
<dbReference type="SUPFAM" id="SSF51905">
    <property type="entry name" value="FAD/NAD(P)-binding domain"/>
    <property type="match status" value="1"/>
</dbReference>
<evidence type="ECO:0000313" key="6">
    <source>
        <dbReference type="Proteomes" id="UP000198287"/>
    </source>
</evidence>
<dbReference type="GO" id="GO:0005739">
    <property type="term" value="C:mitochondrion"/>
    <property type="evidence" value="ECO:0007669"/>
    <property type="project" value="GOC"/>
</dbReference>
<dbReference type="Proteomes" id="UP000198287">
    <property type="component" value="Unassembled WGS sequence"/>
</dbReference>
<dbReference type="GO" id="GO:0016491">
    <property type="term" value="F:oxidoreductase activity"/>
    <property type="evidence" value="ECO:0007669"/>
    <property type="project" value="UniProtKB-KW"/>
</dbReference>
<organism evidence="5 6">
    <name type="scientific">Folsomia candida</name>
    <name type="common">Springtail</name>
    <dbReference type="NCBI Taxonomy" id="158441"/>
    <lineage>
        <taxon>Eukaryota</taxon>
        <taxon>Metazoa</taxon>
        <taxon>Ecdysozoa</taxon>
        <taxon>Arthropoda</taxon>
        <taxon>Hexapoda</taxon>
        <taxon>Collembola</taxon>
        <taxon>Entomobryomorpha</taxon>
        <taxon>Isotomoidea</taxon>
        <taxon>Isotomidae</taxon>
        <taxon>Proisotominae</taxon>
        <taxon>Folsomia</taxon>
    </lineage>
</organism>
<dbReference type="STRING" id="158441.A0A226ENF8"/>
<evidence type="ECO:0000256" key="2">
    <source>
        <dbReference type="ARBA" id="ARBA00039785"/>
    </source>
</evidence>
<dbReference type="InterPro" id="IPR036188">
    <property type="entry name" value="FAD/NAD-bd_sf"/>
</dbReference>
<dbReference type="InterPro" id="IPR006076">
    <property type="entry name" value="FAD-dep_OxRdtase"/>
</dbReference>
<accession>A0A226ENF8</accession>
<evidence type="ECO:0000256" key="1">
    <source>
        <dbReference type="ARBA" id="ARBA00023002"/>
    </source>
</evidence>
<evidence type="ECO:0000313" key="5">
    <source>
        <dbReference type="EMBL" id="OXA59009.1"/>
    </source>
</evidence>
<dbReference type="OrthoDB" id="424974at2759"/>
<evidence type="ECO:0000256" key="3">
    <source>
        <dbReference type="ARBA" id="ARBA00046185"/>
    </source>
</evidence>
<keyword evidence="1" id="KW-0560">Oxidoreductase</keyword>
<dbReference type="AlphaFoldDB" id="A0A226ENF8"/>
<comment type="caution">
    <text evidence="5">The sequence shown here is derived from an EMBL/GenBank/DDBJ whole genome shotgun (WGS) entry which is preliminary data.</text>
</comment>
<dbReference type="Gene3D" id="3.50.50.60">
    <property type="entry name" value="FAD/NAD(P)-binding domain"/>
    <property type="match status" value="1"/>
</dbReference>
<reference evidence="5 6" key="1">
    <citation type="submission" date="2015-12" db="EMBL/GenBank/DDBJ databases">
        <title>The genome of Folsomia candida.</title>
        <authorList>
            <person name="Faddeeva A."/>
            <person name="Derks M.F."/>
            <person name="Anvar Y."/>
            <person name="Smit S."/>
            <person name="Van Straalen N."/>
            <person name="Roelofs D."/>
        </authorList>
    </citation>
    <scope>NUCLEOTIDE SEQUENCE [LARGE SCALE GENOMIC DNA]</scope>
    <source>
        <strain evidence="5 6">VU population</strain>
        <tissue evidence="5">Whole body</tissue>
    </source>
</reference>
<gene>
    <name evidence="5" type="ORF">Fcan01_05862</name>
</gene>
<protein>
    <recommendedName>
        <fullName evidence="2">FAD-dependent oxidoreductase domain-containing protein 1</fullName>
    </recommendedName>
</protein>
<dbReference type="PANTHER" id="PTHR13847">
    <property type="entry name" value="SARCOSINE DEHYDROGENASE-RELATED"/>
    <property type="match status" value="1"/>
</dbReference>
<sequence length="511" mass="57550">MITVQHMYRKILPSLCQNIQILGHKNRCLSTSIVLSRRRKDYEDEYIEVAPPPMMNPVKRTLNILKHDVRSIWDPDQPPLLKFSSHVDVLVIGGGIMGTAIAYYLKQRTGRSSFSVSVIDKDPTYTKSSTVLSLGGLRQQFSLKENIQMSMFGADFLRRSRELLALDGVPPADIQYHPYGYLYLADEKGAAQLQENWLLQKELGAEVELLGKEKLKERFPWINTDGIEVACHGMENEGWFDAWAFLFGLKRKACELGTEYVESEVVGFKFEEDDGTIVAGMDHDEEHTAIKAAIVRTPTGELKTIHFAYCIIAAGHESGNIAAMARIGRGEGMLSVPLPVEPRKRYVFCYNAPQGPSVPGLDCPMVIDPSGTYFRREGYAGHYVAGRAPPLEDVEPNVENLDVDYTYFDKTVYPSLINRVPGFKNLKLNSGWAGYYDYNTFDENGIVGPHPYYPNIYFACGFSGFGIQQAPGVARATMEMILDGEFKTTDLTRFHFERFLVGKEIREKNVT</sequence>
<dbReference type="PANTHER" id="PTHR13847:SF287">
    <property type="entry name" value="FAD-DEPENDENT OXIDOREDUCTASE DOMAIN-CONTAINING PROTEIN 1"/>
    <property type="match status" value="1"/>
</dbReference>
<comment type="function">
    <text evidence="3">Required for the assembly of the mitochondrial membrane respiratory chain NADH dehydrogenase (Complex I). Involved in mid-late stages of complex I assembly.</text>
</comment>
<proteinExistence type="predicted"/>
<dbReference type="Pfam" id="PF01266">
    <property type="entry name" value="DAO"/>
    <property type="match status" value="1"/>
</dbReference>
<evidence type="ECO:0000259" key="4">
    <source>
        <dbReference type="Pfam" id="PF01266"/>
    </source>
</evidence>
<feature type="domain" description="FAD dependent oxidoreductase" evidence="4">
    <location>
        <begin position="88"/>
        <end position="479"/>
    </location>
</feature>
<dbReference type="EMBL" id="LNIX01000002">
    <property type="protein sequence ID" value="OXA59009.1"/>
    <property type="molecule type" value="Genomic_DNA"/>
</dbReference>
<dbReference type="GO" id="GO:0032981">
    <property type="term" value="P:mitochondrial respiratory chain complex I assembly"/>
    <property type="evidence" value="ECO:0007669"/>
    <property type="project" value="TreeGrafter"/>
</dbReference>